<dbReference type="SMART" id="SM00354">
    <property type="entry name" value="HTH_LACI"/>
    <property type="match status" value="1"/>
</dbReference>
<accession>A0ABU1R4X1</accession>
<dbReference type="Gene3D" id="3.40.50.2300">
    <property type="match status" value="2"/>
</dbReference>
<protein>
    <submittedName>
        <fullName evidence="5">LacI family transcriptional regulator</fullName>
    </submittedName>
</protein>
<feature type="domain" description="HTH lacI-type" evidence="4">
    <location>
        <begin position="6"/>
        <end position="60"/>
    </location>
</feature>
<keyword evidence="6" id="KW-1185">Reference proteome</keyword>
<dbReference type="PANTHER" id="PTHR30146:SF109">
    <property type="entry name" value="HTH-TYPE TRANSCRIPTIONAL REGULATOR GALS"/>
    <property type="match status" value="1"/>
</dbReference>
<reference evidence="5 6" key="1">
    <citation type="submission" date="2023-07" db="EMBL/GenBank/DDBJ databases">
        <title>Sorghum-associated microbial communities from plants grown in Nebraska, USA.</title>
        <authorList>
            <person name="Schachtman D."/>
        </authorList>
    </citation>
    <scope>NUCLEOTIDE SEQUENCE [LARGE SCALE GENOMIC DNA]</scope>
    <source>
        <strain evidence="5 6">BE57</strain>
    </source>
</reference>
<keyword evidence="1" id="KW-0805">Transcription regulation</keyword>
<dbReference type="CDD" id="cd01392">
    <property type="entry name" value="HTH_LacI"/>
    <property type="match status" value="1"/>
</dbReference>
<proteinExistence type="predicted"/>
<keyword evidence="3" id="KW-0804">Transcription</keyword>
<dbReference type="SUPFAM" id="SSF47413">
    <property type="entry name" value="lambda repressor-like DNA-binding domains"/>
    <property type="match status" value="1"/>
</dbReference>
<dbReference type="InterPro" id="IPR000843">
    <property type="entry name" value="HTH_LacI"/>
</dbReference>
<sequence length="349" mass="38621">MTRRLTTIKDIAKALGISVATVSRAMRDTYDVSAETRKLVLDAAAKMNYRPNFNATGLVKSGTHKIAVIIPAITNYYFSTVITGIQEYALEHNYQVMLYLTNDSAYWETKVVRELSLSSVDGLLACITSETSDFSHFEELVEADMPLVFFDRVPETVKTSVVVQDDYTGACMATEHLIAQGYSKIAHLAGPPGLNLTQQRLQGYLDTLKKHNLESYGVIHSGFSDENGREDISTLFRGASRPDAIFSVNDRKGFGVILWLREQGIKVGEEVGVIGFTNDPTSKIISPSLSTIAEPAYEIGRKSCEVLIRHIQKQSYPKQAISLPTELIVRESTQRGVYGKGYGLHSKPV</sequence>
<evidence type="ECO:0000313" key="6">
    <source>
        <dbReference type="Proteomes" id="UP001264980"/>
    </source>
</evidence>
<keyword evidence="2" id="KW-0238">DNA-binding</keyword>
<gene>
    <name evidence="5" type="ORF">J2W84_005521</name>
</gene>
<dbReference type="PROSITE" id="PS50932">
    <property type="entry name" value="HTH_LACI_2"/>
    <property type="match status" value="1"/>
</dbReference>
<evidence type="ECO:0000256" key="2">
    <source>
        <dbReference type="ARBA" id="ARBA00023125"/>
    </source>
</evidence>
<evidence type="ECO:0000256" key="3">
    <source>
        <dbReference type="ARBA" id="ARBA00023163"/>
    </source>
</evidence>
<dbReference type="EMBL" id="JAVDTI010000006">
    <property type="protein sequence ID" value="MDR6808459.1"/>
    <property type="molecule type" value="Genomic_DNA"/>
</dbReference>
<dbReference type="Pfam" id="PF00356">
    <property type="entry name" value="LacI"/>
    <property type="match status" value="1"/>
</dbReference>
<organism evidence="5 6">
    <name type="scientific">Dyadobacter fermentans</name>
    <dbReference type="NCBI Taxonomy" id="94254"/>
    <lineage>
        <taxon>Bacteria</taxon>
        <taxon>Pseudomonadati</taxon>
        <taxon>Bacteroidota</taxon>
        <taxon>Cytophagia</taxon>
        <taxon>Cytophagales</taxon>
        <taxon>Spirosomataceae</taxon>
        <taxon>Dyadobacter</taxon>
    </lineage>
</organism>
<dbReference type="Pfam" id="PF13377">
    <property type="entry name" value="Peripla_BP_3"/>
    <property type="match status" value="1"/>
</dbReference>
<evidence type="ECO:0000313" key="5">
    <source>
        <dbReference type="EMBL" id="MDR6808459.1"/>
    </source>
</evidence>
<dbReference type="Gene3D" id="1.10.260.40">
    <property type="entry name" value="lambda repressor-like DNA-binding domains"/>
    <property type="match status" value="1"/>
</dbReference>
<evidence type="ECO:0000259" key="4">
    <source>
        <dbReference type="PROSITE" id="PS50932"/>
    </source>
</evidence>
<dbReference type="PANTHER" id="PTHR30146">
    <property type="entry name" value="LACI-RELATED TRANSCRIPTIONAL REPRESSOR"/>
    <property type="match status" value="1"/>
</dbReference>
<dbReference type="InterPro" id="IPR046335">
    <property type="entry name" value="LacI/GalR-like_sensor"/>
</dbReference>
<dbReference type="Proteomes" id="UP001264980">
    <property type="component" value="Unassembled WGS sequence"/>
</dbReference>
<dbReference type="CDD" id="cd06267">
    <property type="entry name" value="PBP1_LacI_sugar_binding-like"/>
    <property type="match status" value="1"/>
</dbReference>
<comment type="caution">
    <text evidence="5">The sequence shown here is derived from an EMBL/GenBank/DDBJ whole genome shotgun (WGS) entry which is preliminary data.</text>
</comment>
<dbReference type="InterPro" id="IPR010982">
    <property type="entry name" value="Lambda_DNA-bd_dom_sf"/>
</dbReference>
<dbReference type="RefSeq" id="WP_309990280.1">
    <property type="nucleotide sequence ID" value="NZ_JAVDTI010000006.1"/>
</dbReference>
<dbReference type="SUPFAM" id="SSF53822">
    <property type="entry name" value="Periplasmic binding protein-like I"/>
    <property type="match status" value="1"/>
</dbReference>
<evidence type="ECO:0000256" key="1">
    <source>
        <dbReference type="ARBA" id="ARBA00023015"/>
    </source>
</evidence>
<dbReference type="InterPro" id="IPR028082">
    <property type="entry name" value="Peripla_BP_I"/>
</dbReference>
<name>A0ABU1R4X1_9BACT</name>